<dbReference type="Proteomes" id="UP001595816">
    <property type="component" value="Unassembled WGS sequence"/>
</dbReference>
<keyword evidence="1" id="KW-0812">Transmembrane</keyword>
<feature type="transmembrane region" description="Helical" evidence="1">
    <location>
        <begin position="37"/>
        <end position="56"/>
    </location>
</feature>
<sequence length="131" mass="13417">MSRSSKRTATYWTIPSICVAAGLAYLVSAWVGGRPGLGVVLLSAMLVFAGIVLLAARRSETVRHLLDRRDERITAIDLKASAAAGGVLAVAVVAGAVVELGRGNSGEPFTWLAALGGIAYAAAVIAGRVRG</sequence>
<name>A0ABV8LXH8_9ACTN</name>
<evidence type="ECO:0000313" key="2">
    <source>
        <dbReference type="EMBL" id="MFC4135087.1"/>
    </source>
</evidence>
<proteinExistence type="predicted"/>
<evidence type="ECO:0000313" key="3">
    <source>
        <dbReference type="Proteomes" id="UP001595816"/>
    </source>
</evidence>
<gene>
    <name evidence="2" type="ORF">ACFOZ4_31130</name>
</gene>
<dbReference type="EMBL" id="JBHSAY010000020">
    <property type="protein sequence ID" value="MFC4135087.1"/>
    <property type="molecule type" value="Genomic_DNA"/>
</dbReference>
<protein>
    <recommendedName>
        <fullName evidence="4">DUF2178 domain-containing protein</fullName>
    </recommendedName>
</protein>
<evidence type="ECO:0000256" key="1">
    <source>
        <dbReference type="SAM" id="Phobius"/>
    </source>
</evidence>
<keyword evidence="3" id="KW-1185">Reference proteome</keyword>
<feature type="transmembrane region" description="Helical" evidence="1">
    <location>
        <begin position="76"/>
        <end position="97"/>
    </location>
</feature>
<accession>A0ABV8LXH8</accession>
<organism evidence="2 3">
    <name type="scientific">Hamadaea flava</name>
    <dbReference type="NCBI Taxonomy" id="1742688"/>
    <lineage>
        <taxon>Bacteria</taxon>
        <taxon>Bacillati</taxon>
        <taxon>Actinomycetota</taxon>
        <taxon>Actinomycetes</taxon>
        <taxon>Micromonosporales</taxon>
        <taxon>Micromonosporaceae</taxon>
        <taxon>Hamadaea</taxon>
    </lineage>
</organism>
<dbReference type="RefSeq" id="WP_253762946.1">
    <property type="nucleotide sequence ID" value="NZ_JAMZDZ010000001.1"/>
</dbReference>
<reference evidence="3" key="1">
    <citation type="journal article" date="2019" name="Int. J. Syst. Evol. Microbiol.">
        <title>The Global Catalogue of Microorganisms (GCM) 10K type strain sequencing project: providing services to taxonomists for standard genome sequencing and annotation.</title>
        <authorList>
            <consortium name="The Broad Institute Genomics Platform"/>
            <consortium name="The Broad Institute Genome Sequencing Center for Infectious Disease"/>
            <person name="Wu L."/>
            <person name="Ma J."/>
        </authorList>
    </citation>
    <scope>NUCLEOTIDE SEQUENCE [LARGE SCALE GENOMIC DNA]</scope>
    <source>
        <strain evidence="3">CGMCC 4.7289</strain>
    </source>
</reference>
<evidence type="ECO:0008006" key="4">
    <source>
        <dbReference type="Google" id="ProtNLM"/>
    </source>
</evidence>
<keyword evidence="1" id="KW-1133">Transmembrane helix</keyword>
<feature type="transmembrane region" description="Helical" evidence="1">
    <location>
        <begin position="12"/>
        <end position="31"/>
    </location>
</feature>
<comment type="caution">
    <text evidence="2">The sequence shown here is derived from an EMBL/GenBank/DDBJ whole genome shotgun (WGS) entry which is preliminary data.</text>
</comment>
<keyword evidence="1" id="KW-0472">Membrane</keyword>
<feature type="transmembrane region" description="Helical" evidence="1">
    <location>
        <begin position="109"/>
        <end position="129"/>
    </location>
</feature>